<evidence type="ECO:0000313" key="2">
    <source>
        <dbReference type="EMBL" id="PRC94048.1"/>
    </source>
</evidence>
<comment type="caution">
    <text evidence="2">The sequence shown here is derived from an EMBL/GenBank/DDBJ whole genome shotgun (WGS) entry which is preliminary data.</text>
</comment>
<feature type="transmembrane region" description="Helical" evidence="1">
    <location>
        <begin position="97"/>
        <end position="117"/>
    </location>
</feature>
<evidence type="ECO:0008006" key="4">
    <source>
        <dbReference type="Google" id="ProtNLM"/>
    </source>
</evidence>
<keyword evidence="1" id="KW-1133">Transmembrane helix</keyword>
<dbReference type="OrthoDB" id="8617652at2"/>
<organism evidence="2 3">
    <name type="scientific">Solimicrobium silvestre</name>
    <dbReference type="NCBI Taxonomy" id="2099400"/>
    <lineage>
        <taxon>Bacteria</taxon>
        <taxon>Pseudomonadati</taxon>
        <taxon>Pseudomonadota</taxon>
        <taxon>Betaproteobacteria</taxon>
        <taxon>Burkholderiales</taxon>
        <taxon>Oxalobacteraceae</taxon>
        <taxon>Solimicrobium</taxon>
    </lineage>
</organism>
<sequence length="128" mass="14402">MFRITLRVIAIIQMLLGLAYLIVPNLFLHQLGHSQPAPDLLYPLGMLAARFLAYGAGFWIISSAPEKHVLWIRLMALIQLIDLLVGAFYTVQGVVPVSLSAFPMVNAVWIGLLCFYWKPIQEPVLRRA</sequence>
<feature type="transmembrane region" description="Helical" evidence="1">
    <location>
        <begin position="70"/>
        <end position="91"/>
    </location>
</feature>
<dbReference type="Proteomes" id="UP000237839">
    <property type="component" value="Unassembled WGS sequence"/>
</dbReference>
<protein>
    <recommendedName>
        <fullName evidence="4">DoxX-like family</fullName>
    </recommendedName>
</protein>
<evidence type="ECO:0000256" key="1">
    <source>
        <dbReference type="SAM" id="Phobius"/>
    </source>
</evidence>
<proteinExistence type="predicted"/>
<feature type="transmembrane region" description="Helical" evidence="1">
    <location>
        <begin position="40"/>
        <end position="61"/>
    </location>
</feature>
<reference evidence="2 3" key="1">
    <citation type="submission" date="2018-02" db="EMBL/GenBank/DDBJ databases">
        <title>Solimicrobium silvestre gen. nov., sp. nov., isolated from alpine forest soil.</title>
        <authorList>
            <person name="Margesin R."/>
            <person name="Albuquerque L."/>
            <person name="Zhang D.-C."/>
            <person name="Froufe H.J.C."/>
            <person name="Severino R."/>
            <person name="Roxo I."/>
            <person name="Egas C."/>
            <person name="Da Costa M.S."/>
        </authorList>
    </citation>
    <scope>NUCLEOTIDE SEQUENCE [LARGE SCALE GENOMIC DNA]</scope>
    <source>
        <strain evidence="2 3">S20-91</strain>
    </source>
</reference>
<keyword evidence="1" id="KW-0812">Transmembrane</keyword>
<dbReference type="AlphaFoldDB" id="A0A2S9H259"/>
<dbReference type="RefSeq" id="WP_105530909.1">
    <property type="nucleotide sequence ID" value="NZ_PUGF01000004.1"/>
</dbReference>
<keyword evidence="1" id="KW-0472">Membrane</keyword>
<gene>
    <name evidence="2" type="ORF">S2091_1221</name>
</gene>
<evidence type="ECO:0000313" key="3">
    <source>
        <dbReference type="Proteomes" id="UP000237839"/>
    </source>
</evidence>
<keyword evidence="3" id="KW-1185">Reference proteome</keyword>
<name>A0A2S9H259_9BURK</name>
<dbReference type="EMBL" id="PUGF01000004">
    <property type="protein sequence ID" value="PRC94048.1"/>
    <property type="molecule type" value="Genomic_DNA"/>
</dbReference>
<accession>A0A2S9H259</accession>
<feature type="transmembrane region" description="Helical" evidence="1">
    <location>
        <begin position="7"/>
        <end position="28"/>
    </location>
</feature>